<evidence type="ECO:0000256" key="6">
    <source>
        <dbReference type="SAM" id="MobiDB-lite"/>
    </source>
</evidence>
<keyword evidence="2" id="KW-0677">Repeat</keyword>
<dbReference type="EMBL" id="JRES01001243">
    <property type="protein sequence ID" value="KNC24301.1"/>
    <property type="molecule type" value="Genomic_DNA"/>
</dbReference>
<feature type="region of interest" description="Disordered" evidence="6">
    <location>
        <begin position="698"/>
        <end position="724"/>
    </location>
</feature>
<dbReference type="SUPFAM" id="SSF54631">
    <property type="entry name" value="CBS-domain pair"/>
    <property type="match status" value="2"/>
</dbReference>
<feature type="domain" description="CBS" evidence="7">
    <location>
        <begin position="1547"/>
        <end position="1607"/>
    </location>
</feature>
<feature type="region of interest" description="Disordered" evidence="6">
    <location>
        <begin position="495"/>
        <end position="662"/>
    </location>
</feature>
<feature type="region of interest" description="Disordered" evidence="6">
    <location>
        <begin position="1150"/>
        <end position="1181"/>
    </location>
</feature>
<evidence type="ECO:0000313" key="9">
    <source>
        <dbReference type="Proteomes" id="UP000037069"/>
    </source>
</evidence>
<dbReference type="PANTHER" id="PTHR13780">
    <property type="entry name" value="AMP-ACTIVATED PROTEIN KINASE, GAMMA REGULATORY SUBUNIT"/>
    <property type="match status" value="1"/>
</dbReference>
<sequence>MATNCEYIEENLKQQQKCGISNSASISSMTHEEKQDSTEKSPSKSSFSDTSSEVGSTSGGGGGGSGQSPSTLQKSKKLQNNGHLPFVPSIGDCVFEHAFEKSMDDLEHGGNDGYETDSETSLNGDHEEDPFKELTSSNSENLTCSTGLGSGPLRTFPKSNSFEYHSSSTDSDEDAEDGIIHAAINMSPKFCNSDIFQMRPYLMPFIERRRLSQCKEEEDEDEADKSPQPQGDQPPKFEKPIPAPPPPPPAKDKASAEKFKDLERLRQQFMHKIDSINTSNVDDIKTVTVTPEMSSPPPPPPIPPTILPPALINLLESAKSTTSLKTATTTASSKQTTSVTTSNQQPRSPSPETLIIKGKFTVTKAQETPELQQLRNEADKLKHLDSSANAHTISFPSSFGGYSSVQGLFSQRYGSNKNTPVTPHLSKKFFDSSLVEIRTPTESTSSLNKLNLDVVSKTGINCDNSINISATPPATRTTSGTLVAGKKTEQREYPHLDDVWIKRSSESTPTSSITSVTSSTLPKKQYYTTDESAAESGLTTAVQSEDEQDAKLPTSRPSSAPAEPNAKAARKASKKMKEEARRQEKEASRREKEARKIERETARRLEREAAKLEKLNRNAEKISRSTERVSGPTPRSGSLERRRSGDESPVLNQSTVHGIASPNRRPTIFDVFRQRGKSDAKKQKMLLDPLSAAAAASGNEMGSASSTHSSSGVGGGGGGAGGGGTGVMNSMKVALQNSGLIGGGHHQKQQQQHPAVTITTAEGTSVKNKYKDGSAHPHQGSDAHYYHTVTAVRRADASRSPMTKVMDLFRHRSNSAATEADKRKARAAAHQQQLAVQNKNLKRNEKKFIWKKNLSVNLTKKKKKLKTKLTKKLTNQVLNYYNNNKNSNNNMHGITHLYRQHAIEKQLSADCWQNGASADSSSHHHTTSYGRSYVRDNVSMNSTSEYGSLKGTSRLSSIDSSSSSSSSSNSKSPNWSQDKVIESLVNASSPQPVPDTQKSITNHYRNSPTHNGARSSYDSYGSSFKRTPSSKRSIFERSHSPAVYGSLRKPNLQDFNNSPPNQGGFFPHDLDDIYESKHDHQYFTYSGHSTQRQERPSINSIFHRVGAAPASLDEYSSSPIRHSIDSGCPNIPRYRFDNTSFVKSLSINEDEDAVGKTSSPKEHKHKHKDKDHHHGHHHSIQELLKHFGKKVHIWPRKSHDNTTSSVCTSPQNDPQENFRSRSKSLDVNTINRPNRILEDCGATYKIFDKIVKEGAHMRRASADLEKRRASVGAASRGLRGDGTLDPHHAAILFRDSRGLPVADPFLEKCFNVRMLQLHFYSNHAGRLVLRPGQNSNPDIEIYPLESIKEFEHVSQAWKRCLAEILKKSVENKEDDSQIFVKFFRFHKCYDLIPTSAKLVVFDTQLLVKKAFYALVYNGVRAAPLWDSQKQQFVGMLTITDFIKILRMYYKSPNASIEQLEEHKLDTWRSVLHNEVMPLVSIGPDASLYDAIKILVHNRIHRLPVIDPATGNVLYILTHKRILRFLFLYINELPKPSYMQKSLRTLKIGTYDNIEVADEHTSIITALKKFVERRVSALPLVDSEGRLVDIYAKFDNLAAEKTYNDLDVSLRKANEHRNEWFEGVQCCNLDETLYTILERIVRAEVHRLVVVDENRKVIGIISLSDILLYLVLRPSGEGVGVSDISLRASDPILQRKFSDDEDATSLDNKSPSVGSGSRSLIEDIPEEEVYGGGDKVSKEDEADKVDIANTDKVNNNQEQEQGSEIVVEQGVKVTNDSSVLQAEISFADEAEEDANSNEGADKEQESRQAAQQEEAEEDDEDAKDVISGNCDNLKKSNSDDATTELTTSSVTSALKQTTAREMALFKFFLNFCFLKNKEFIIKENLKENSLLKNSFRKLKDCKKLLRKVLKHLITNLFNFYA</sequence>
<comment type="similarity">
    <text evidence="1">Belongs to the 5'-AMP-activated protein kinase gamma subunit family.</text>
</comment>
<accession>A0A0L0BWA5</accession>
<comment type="caution">
    <text evidence="8">The sequence shown here is derived from an EMBL/GenBank/DDBJ whole genome shotgun (WGS) entry which is preliminary data.</text>
</comment>
<feature type="compositionally biased region" description="Polar residues" evidence="6">
    <location>
        <begin position="1201"/>
        <end position="1217"/>
    </location>
</feature>
<dbReference type="SMART" id="SM00116">
    <property type="entry name" value="CBS"/>
    <property type="match status" value="4"/>
</dbReference>
<dbReference type="InterPro" id="IPR000644">
    <property type="entry name" value="CBS_dom"/>
</dbReference>
<dbReference type="GO" id="GO:0005634">
    <property type="term" value="C:nucleus"/>
    <property type="evidence" value="ECO:0007669"/>
    <property type="project" value="TreeGrafter"/>
</dbReference>
<feature type="compositionally biased region" description="Basic and acidic residues" evidence="6">
    <location>
        <begin position="1734"/>
        <end position="1745"/>
    </location>
</feature>
<feature type="compositionally biased region" description="Polar residues" evidence="6">
    <location>
        <begin position="1750"/>
        <end position="1761"/>
    </location>
</feature>
<feature type="compositionally biased region" description="Low complexity" evidence="6">
    <location>
        <begin position="43"/>
        <end position="56"/>
    </location>
</feature>
<feature type="region of interest" description="Disordered" evidence="6">
    <location>
        <begin position="213"/>
        <end position="256"/>
    </location>
</feature>
<keyword evidence="3 5" id="KW-0129">CBS domain</keyword>
<dbReference type="InterPro" id="IPR050511">
    <property type="entry name" value="AMPK_gamma/SDS23_families"/>
</dbReference>
<feature type="compositionally biased region" description="Low complexity" evidence="6">
    <location>
        <begin position="698"/>
        <end position="711"/>
    </location>
</feature>
<feature type="compositionally biased region" description="Gly residues" evidence="6">
    <location>
        <begin position="712"/>
        <end position="724"/>
    </location>
</feature>
<dbReference type="PROSITE" id="PS51371">
    <property type="entry name" value="CBS"/>
    <property type="match status" value="4"/>
</dbReference>
<dbReference type="GO" id="GO:0019901">
    <property type="term" value="F:protein kinase binding"/>
    <property type="evidence" value="ECO:0007669"/>
    <property type="project" value="TreeGrafter"/>
</dbReference>
<feature type="region of interest" description="Disordered" evidence="6">
    <location>
        <begin position="944"/>
        <end position="1037"/>
    </location>
</feature>
<evidence type="ECO:0000256" key="1">
    <source>
        <dbReference type="ARBA" id="ARBA00006750"/>
    </source>
</evidence>
<feature type="compositionally biased region" description="Basic and acidic residues" evidence="6">
    <location>
        <begin position="30"/>
        <end position="42"/>
    </location>
</feature>
<dbReference type="GO" id="GO:0016208">
    <property type="term" value="F:AMP binding"/>
    <property type="evidence" value="ECO:0007669"/>
    <property type="project" value="TreeGrafter"/>
</dbReference>
<feature type="region of interest" description="Disordered" evidence="6">
    <location>
        <begin position="1788"/>
        <end position="1848"/>
    </location>
</feature>
<evidence type="ECO:0000256" key="2">
    <source>
        <dbReference type="ARBA" id="ARBA00022737"/>
    </source>
</evidence>
<feature type="compositionally biased region" description="Polar residues" evidence="6">
    <location>
        <begin position="134"/>
        <end position="147"/>
    </location>
</feature>
<feature type="domain" description="CBS" evidence="7">
    <location>
        <begin position="1616"/>
        <end position="1676"/>
    </location>
</feature>
<feature type="compositionally biased region" description="Polar residues" evidence="6">
    <location>
        <begin position="526"/>
        <end position="543"/>
    </location>
</feature>
<protein>
    <recommendedName>
        <fullName evidence="7">CBS domain-containing protein</fullName>
    </recommendedName>
</protein>
<proteinExistence type="inferred from homology"/>
<gene>
    <name evidence="8" type="ORF">FF38_04585</name>
</gene>
<dbReference type="InterPro" id="IPR046342">
    <property type="entry name" value="CBS_dom_sf"/>
</dbReference>
<feature type="compositionally biased region" description="Polar residues" evidence="6">
    <location>
        <begin position="985"/>
        <end position="1032"/>
    </location>
</feature>
<evidence type="ECO:0000256" key="3">
    <source>
        <dbReference type="ARBA" id="ARBA00023122"/>
    </source>
</evidence>
<dbReference type="Pfam" id="PF00571">
    <property type="entry name" value="CBS"/>
    <property type="match status" value="3"/>
</dbReference>
<feature type="compositionally biased region" description="Polar residues" evidence="6">
    <location>
        <begin position="1838"/>
        <end position="1848"/>
    </location>
</feature>
<dbReference type="Proteomes" id="UP000037069">
    <property type="component" value="Unassembled WGS sequence"/>
</dbReference>
<feature type="compositionally biased region" description="Basic and acidic residues" evidence="6">
    <location>
        <begin position="495"/>
        <end position="505"/>
    </location>
</feature>
<feature type="region of interest" description="Disordered" evidence="6">
    <location>
        <begin position="1197"/>
        <end position="1223"/>
    </location>
</feature>
<feature type="region of interest" description="Disordered" evidence="6">
    <location>
        <begin position="23"/>
        <end position="83"/>
    </location>
</feature>
<dbReference type="CDD" id="cd04641">
    <property type="entry name" value="CBS_euAMPK_gamma-like_repeat2"/>
    <property type="match status" value="1"/>
</dbReference>
<feature type="compositionally biased region" description="Low complexity" evidence="6">
    <location>
        <begin position="506"/>
        <end position="520"/>
    </location>
</feature>
<feature type="region of interest" description="Disordered" evidence="6">
    <location>
        <begin position="104"/>
        <end position="173"/>
    </location>
</feature>
<feature type="domain" description="CBS" evidence="7">
    <location>
        <begin position="1472"/>
        <end position="1532"/>
    </location>
</feature>
<keyword evidence="9" id="KW-1185">Reference proteome</keyword>
<dbReference type="GO" id="GO:0031588">
    <property type="term" value="C:nucleotide-activated protein kinase complex"/>
    <property type="evidence" value="ECO:0007669"/>
    <property type="project" value="TreeGrafter"/>
</dbReference>
<feature type="compositionally biased region" description="Gly residues" evidence="6">
    <location>
        <begin position="57"/>
        <end position="66"/>
    </location>
</feature>
<organism evidence="8 9">
    <name type="scientific">Lucilia cuprina</name>
    <name type="common">Green bottle fly</name>
    <name type="synonym">Australian sheep blowfly</name>
    <dbReference type="NCBI Taxonomy" id="7375"/>
    <lineage>
        <taxon>Eukaryota</taxon>
        <taxon>Metazoa</taxon>
        <taxon>Ecdysozoa</taxon>
        <taxon>Arthropoda</taxon>
        <taxon>Hexapoda</taxon>
        <taxon>Insecta</taxon>
        <taxon>Pterygota</taxon>
        <taxon>Neoptera</taxon>
        <taxon>Endopterygota</taxon>
        <taxon>Diptera</taxon>
        <taxon>Brachycera</taxon>
        <taxon>Muscomorpha</taxon>
        <taxon>Oestroidea</taxon>
        <taxon>Calliphoridae</taxon>
        <taxon>Luciliinae</taxon>
        <taxon>Lucilia</taxon>
    </lineage>
</organism>
<evidence type="ECO:0000256" key="5">
    <source>
        <dbReference type="PROSITE-ProRule" id="PRU00703"/>
    </source>
</evidence>
<feature type="region of interest" description="Disordered" evidence="6">
    <location>
        <begin position="1696"/>
        <end position="1765"/>
    </location>
</feature>
<reference evidence="8 9" key="1">
    <citation type="journal article" date="2015" name="Nat. Commun.">
        <title>Lucilia cuprina genome unlocks parasitic fly biology to underpin future interventions.</title>
        <authorList>
            <person name="Anstead C.A."/>
            <person name="Korhonen P.K."/>
            <person name="Young N.D."/>
            <person name="Hall R.S."/>
            <person name="Jex A.R."/>
            <person name="Murali S.C."/>
            <person name="Hughes D.S."/>
            <person name="Lee S.F."/>
            <person name="Perry T."/>
            <person name="Stroehlein A.J."/>
            <person name="Ansell B.R."/>
            <person name="Breugelmans B."/>
            <person name="Hofmann A."/>
            <person name="Qu J."/>
            <person name="Dugan S."/>
            <person name="Lee S.L."/>
            <person name="Chao H."/>
            <person name="Dinh H."/>
            <person name="Han Y."/>
            <person name="Doddapaneni H.V."/>
            <person name="Worley K.C."/>
            <person name="Muzny D.M."/>
            <person name="Ioannidis P."/>
            <person name="Waterhouse R.M."/>
            <person name="Zdobnov E.M."/>
            <person name="James P.J."/>
            <person name="Bagnall N.H."/>
            <person name="Kotze A.C."/>
            <person name="Gibbs R.A."/>
            <person name="Richards S."/>
            <person name="Batterham P."/>
            <person name="Gasser R.B."/>
        </authorList>
    </citation>
    <scope>NUCLEOTIDE SEQUENCE [LARGE SCALE GENOMIC DNA]</scope>
    <source>
        <strain evidence="8 9">LS</strain>
        <tissue evidence="8">Full body</tissue>
    </source>
</reference>
<dbReference type="OrthoDB" id="449052at2759"/>
<feature type="compositionally biased region" description="Basic and acidic residues" evidence="6">
    <location>
        <begin position="575"/>
        <end position="627"/>
    </location>
</feature>
<dbReference type="GO" id="GO:0005737">
    <property type="term" value="C:cytoplasm"/>
    <property type="evidence" value="ECO:0007669"/>
    <property type="project" value="TreeGrafter"/>
</dbReference>
<dbReference type="PANTHER" id="PTHR13780:SF35">
    <property type="entry name" value="LD22662P"/>
    <property type="match status" value="1"/>
</dbReference>
<comment type="subunit">
    <text evidence="4">AMPK is a heterotrimer of an alpha catalytic subunit (PRKAA1 or PRKAA2), a beta (PRKAB1 or PRKAB2) and a gamma non-catalytic subunits (PRKAG1, PRKAG2 or PRKAG3). Interacts with FNIP1 and FNIP2.</text>
</comment>
<dbReference type="OMA" id="CEQIEEN"/>
<feature type="compositionally biased region" description="Low complexity" evidence="6">
    <location>
        <begin position="953"/>
        <end position="972"/>
    </location>
</feature>
<feature type="compositionally biased region" description="Polar residues" evidence="6">
    <location>
        <begin position="1704"/>
        <end position="1717"/>
    </location>
</feature>
<feature type="compositionally biased region" description="Basic residues" evidence="6">
    <location>
        <begin position="1162"/>
        <end position="1178"/>
    </location>
</feature>
<feature type="compositionally biased region" description="Low complexity" evidence="6">
    <location>
        <begin position="322"/>
        <end position="342"/>
    </location>
</feature>
<feature type="region of interest" description="Disordered" evidence="6">
    <location>
        <begin position="322"/>
        <end position="352"/>
    </location>
</feature>
<feature type="compositionally biased region" description="Acidic residues" evidence="6">
    <location>
        <begin position="1812"/>
        <end position="1821"/>
    </location>
</feature>
<dbReference type="GO" id="GO:0019887">
    <property type="term" value="F:protein kinase regulator activity"/>
    <property type="evidence" value="ECO:0007669"/>
    <property type="project" value="TreeGrafter"/>
</dbReference>
<dbReference type="CDD" id="cd04618">
    <property type="entry name" value="CBS_euAMPK_gamma-like_repeat1"/>
    <property type="match status" value="1"/>
</dbReference>
<evidence type="ECO:0000313" key="8">
    <source>
        <dbReference type="EMBL" id="KNC24301.1"/>
    </source>
</evidence>
<dbReference type="Gene3D" id="3.10.580.10">
    <property type="entry name" value="CBS-domain"/>
    <property type="match status" value="2"/>
</dbReference>
<evidence type="ECO:0000259" key="7">
    <source>
        <dbReference type="PROSITE" id="PS51371"/>
    </source>
</evidence>
<name>A0A0L0BWA5_LUCCU</name>
<evidence type="ECO:0000256" key="4">
    <source>
        <dbReference type="ARBA" id="ARBA00025878"/>
    </source>
</evidence>
<dbReference type="STRING" id="7375.A0A0L0BWA5"/>
<feature type="domain" description="CBS" evidence="7">
    <location>
        <begin position="1393"/>
        <end position="1455"/>
    </location>
</feature>